<keyword evidence="2" id="KW-1185">Reference proteome</keyword>
<dbReference type="EMBL" id="JABSTQ010011041">
    <property type="protein sequence ID" value="KAG0415704.1"/>
    <property type="molecule type" value="Genomic_DNA"/>
</dbReference>
<accession>A0AC60P8F8</accession>
<organism evidence="1 2">
    <name type="scientific">Ixodes persulcatus</name>
    <name type="common">Taiga tick</name>
    <dbReference type="NCBI Taxonomy" id="34615"/>
    <lineage>
        <taxon>Eukaryota</taxon>
        <taxon>Metazoa</taxon>
        <taxon>Ecdysozoa</taxon>
        <taxon>Arthropoda</taxon>
        <taxon>Chelicerata</taxon>
        <taxon>Arachnida</taxon>
        <taxon>Acari</taxon>
        <taxon>Parasitiformes</taxon>
        <taxon>Ixodida</taxon>
        <taxon>Ixodoidea</taxon>
        <taxon>Ixodidae</taxon>
        <taxon>Ixodinae</taxon>
        <taxon>Ixodes</taxon>
    </lineage>
</organism>
<gene>
    <name evidence="1" type="ORF">HPB47_007122</name>
</gene>
<sequence>MTLSGSWWKQWTTYICPLYDSVEHAKKIERKVWESDVTESNLEAVIISIDASGTEEESEDDDDAGDEKEGEDIFGVQPLEWN</sequence>
<evidence type="ECO:0000313" key="1">
    <source>
        <dbReference type="EMBL" id="KAG0415704.1"/>
    </source>
</evidence>
<comment type="caution">
    <text evidence="1">The sequence shown here is derived from an EMBL/GenBank/DDBJ whole genome shotgun (WGS) entry which is preliminary data.</text>
</comment>
<protein>
    <submittedName>
        <fullName evidence="1">Uncharacterized protein</fullName>
    </submittedName>
</protein>
<evidence type="ECO:0000313" key="2">
    <source>
        <dbReference type="Proteomes" id="UP000805193"/>
    </source>
</evidence>
<dbReference type="Proteomes" id="UP000805193">
    <property type="component" value="Unassembled WGS sequence"/>
</dbReference>
<proteinExistence type="predicted"/>
<name>A0AC60P8F8_IXOPE</name>
<reference evidence="1 2" key="1">
    <citation type="journal article" date="2020" name="Cell">
        <title>Large-Scale Comparative Analyses of Tick Genomes Elucidate Their Genetic Diversity and Vector Capacities.</title>
        <authorList>
            <consortium name="Tick Genome and Microbiome Consortium (TIGMIC)"/>
            <person name="Jia N."/>
            <person name="Wang J."/>
            <person name="Shi W."/>
            <person name="Du L."/>
            <person name="Sun Y."/>
            <person name="Zhan W."/>
            <person name="Jiang J.F."/>
            <person name="Wang Q."/>
            <person name="Zhang B."/>
            <person name="Ji P."/>
            <person name="Bell-Sakyi L."/>
            <person name="Cui X.M."/>
            <person name="Yuan T.T."/>
            <person name="Jiang B.G."/>
            <person name="Yang W.F."/>
            <person name="Lam T.T."/>
            <person name="Chang Q.C."/>
            <person name="Ding S.J."/>
            <person name="Wang X.J."/>
            <person name="Zhu J.G."/>
            <person name="Ruan X.D."/>
            <person name="Zhao L."/>
            <person name="Wei J.T."/>
            <person name="Ye R.Z."/>
            <person name="Que T.C."/>
            <person name="Du C.H."/>
            <person name="Zhou Y.H."/>
            <person name="Cheng J.X."/>
            <person name="Dai P.F."/>
            <person name="Guo W.B."/>
            <person name="Han X.H."/>
            <person name="Huang E.J."/>
            <person name="Li L.F."/>
            <person name="Wei W."/>
            <person name="Gao Y.C."/>
            <person name="Liu J.Z."/>
            <person name="Shao H.Z."/>
            <person name="Wang X."/>
            <person name="Wang C.C."/>
            <person name="Yang T.C."/>
            <person name="Huo Q.B."/>
            <person name="Li W."/>
            <person name="Chen H.Y."/>
            <person name="Chen S.E."/>
            <person name="Zhou L.G."/>
            <person name="Ni X.B."/>
            <person name="Tian J.H."/>
            <person name="Sheng Y."/>
            <person name="Liu T."/>
            <person name="Pan Y.S."/>
            <person name="Xia L.Y."/>
            <person name="Li J."/>
            <person name="Zhao F."/>
            <person name="Cao W.C."/>
        </authorList>
    </citation>
    <scope>NUCLEOTIDE SEQUENCE [LARGE SCALE GENOMIC DNA]</scope>
    <source>
        <strain evidence="1">Iper-2018</strain>
    </source>
</reference>